<dbReference type="EMBL" id="BMOY01000019">
    <property type="protein sequence ID" value="GGJ06241.1"/>
    <property type="molecule type" value="Genomic_DNA"/>
</dbReference>
<reference evidence="3" key="2">
    <citation type="submission" date="2020-09" db="EMBL/GenBank/DDBJ databases">
        <authorList>
            <person name="Sun Q."/>
            <person name="Ohkuma M."/>
        </authorList>
    </citation>
    <scope>NUCLEOTIDE SEQUENCE</scope>
    <source>
        <strain evidence="3">JCM 18487</strain>
    </source>
</reference>
<feature type="domain" description="CN hydrolase" evidence="2">
    <location>
        <begin position="5"/>
        <end position="251"/>
    </location>
</feature>
<dbReference type="PANTHER" id="PTHR43674:SF2">
    <property type="entry name" value="BETA-UREIDOPROPIONASE"/>
    <property type="match status" value="1"/>
</dbReference>
<protein>
    <submittedName>
        <fullName evidence="3">Carbon-nitrogen hydrolase</fullName>
    </submittedName>
</protein>
<dbReference type="InterPro" id="IPR050345">
    <property type="entry name" value="Aliph_Amidase/BUP"/>
</dbReference>
<evidence type="ECO:0000313" key="3">
    <source>
        <dbReference type="EMBL" id="GGJ06241.1"/>
    </source>
</evidence>
<evidence type="ECO:0000256" key="1">
    <source>
        <dbReference type="ARBA" id="ARBA00022801"/>
    </source>
</evidence>
<dbReference type="RefSeq" id="WP_188882053.1">
    <property type="nucleotide sequence ID" value="NZ_BMOY01000019.1"/>
</dbReference>
<gene>
    <name evidence="3" type="ORF">GCM10010885_14230</name>
</gene>
<dbReference type="CDD" id="cd07586">
    <property type="entry name" value="nitrilase_8"/>
    <property type="match status" value="1"/>
</dbReference>
<dbReference type="Pfam" id="PF00795">
    <property type="entry name" value="CN_hydrolase"/>
    <property type="match status" value="1"/>
</dbReference>
<sequence length="300" mass="33383">MARTFKVALGQVRPVLGDVAANVEKHLAWAARAREEGASLIVFPELGLTGYQVQDLTLDVARPPAHPDIQRLVAASQDLDIVFSFVEESDEHLFYVACAYAAEGRMVALHRKVFLPTYGMFDEGRYVAPGRRFAAFPTRFGRAGMLICEDAWHLTSPYLLALDGAHLLILPASSPARSVQDEEGFGSQSFWRKLLEVYARLLGVHILFVNRVGFEDGVGFFGGSFVMAPDGERIAEAPVLQEALVTAEVDLTLLRRVRYTTPILRDEKPELVLRALERWLVRRDASAFPARDEAEEGCRP</sequence>
<dbReference type="PANTHER" id="PTHR43674">
    <property type="entry name" value="NITRILASE C965.09-RELATED"/>
    <property type="match status" value="1"/>
</dbReference>
<dbReference type="Proteomes" id="UP000637695">
    <property type="component" value="Unassembled WGS sequence"/>
</dbReference>
<name>A0A917KAA1_9BACL</name>
<comment type="caution">
    <text evidence="3">The sequence shown here is derived from an EMBL/GenBank/DDBJ whole genome shotgun (WGS) entry which is preliminary data.</text>
</comment>
<evidence type="ECO:0000259" key="2">
    <source>
        <dbReference type="PROSITE" id="PS50263"/>
    </source>
</evidence>
<evidence type="ECO:0000313" key="4">
    <source>
        <dbReference type="Proteomes" id="UP000637695"/>
    </source>
</evidence>
<dbReference type="PROSITE" id="PS50263">
    <property type="entry name" value="CN_HYDROLASE"/>
    <property type="match status" value="1"/>
</dbReference>
<dbReference type="InterPro" id="IPR003010">
    <property type="entry name" value="C-N_Hydrolase"/>
</dbReference>
<keyword evidence="1 3" id="KW-0378">Hydrolase</keyword>
<dbReference type="SUPFAM" id="SSF56317">
    <property type="entry name" value="Carbon-nitrogen hydrolase"/>
    <property type="match status" value="1"/>
</dbReference>
<proteinExistence type="predicted"/>
<dbReference type="Gene3D" id="3.60.110.10">
    <property type="entry name" value="Carbon-nitrogen hydrolase"/>
    <property type="match status" value="1"/>
</dbReference>
<reference evidence="3" key="1">
    <citation type="journal article" date="2014" name="Int. J. Syst. Evol. Microbiol.">
        <title>Complete genome sequence of Corynebacterium casei LMG S-19264T (=DSM 44701T), isolated from a smear-ripened cheese.</title>
        <authorList>
            <consortium name="US DOE Joint Genome Institute (JGI-PGF)"/>
            <person name="Walter F."/>
            <person name="Albersmeier A."/>
            <person name="Kalinowski J."/>
            <person name="Ruckert C."/>
        </authorList>
    </citation>
    <scope>NUCLEOTIDE SEQUENCE</scope>
    <source>
        <strain evidence="3">JCM 18487</strain>
    </source>
</reference>
<dbReference type="GO" id="GO:0050126">
    <property type="term" value="F:N-carbamoylputrescine amidase activity"/>
    <property type="evidence" value="ECO:0007669"/>
    <property type="project" value="TreeGrafter"/>
</dbReference>
<accession>A0A917KAA1</accession>
<dbReference type="InterPro" id="IPR036526">
    <property type="entry name" value="C-N_Hydrolase_sf"/>
</dbReference>
<dbReference type="AlphaFoldDB" id="A0A917KAA1"/>
<dbReference type="GO" id="GO:0033388">
    <property type="term" value="P:putrescine biosynthetic process from arginine"/>
    <property type="evidence" value="ECO:0007669"/>
    <property type="project" value="TreeGrafter"/>
</dbReference>
<keyword evidence="4" id="KW-1185">Reference proteome</keyword>
<organism evidence="3 4">
    <name type="scientific">Alicyclobacillus cellulosilyticus</name>
    <dbReference type="NCBI Taxonomy" id="1003997"/>
    <lineage>
        <taxon>Bacteria</taxon>
        <taxon>Bacillati</taxon>
        <taxon>Bacillota</taxon>
        <taxon>Bacilli</taxon>
        <taxon>Bacillales</taxon>
        <taxon>Alicyclobacillaceae</taxon>
        <taxon>Alicyclobacillus</taxon>
    </lineage>
</organism>